<dbReference type="InterPro" id="IPR004143">
    <property type="entry name" value="BPL_LPL_catalytic"/>
</dbReference>
<comment type="caution">
    <text evidence="2">The sequence shown here is derived from an EMBL/GenBank/DDBJ whole genome shotgun (WGS) entry which is preliminary data.</text>
</comment>
<dbReference type="EMBL" id="AZHW01000776">
    <property type="protein sequence ID" value="ETW96512.1"/>
    <property type="molecule type" value="Genomic_DNA"/>
</dbReference>
<dbReference type="InterPro" id="IPR045864">
    <property type="entry name" value="aa-tRNA-synth_II/BPL/LPL"/>
</dbReference>
<gene>
    <name evidence="2" type="ORF">ETSY1_26355</name>
</gene>
<organism evidence="2 3">
    <name type="scientific">Entotheonella factor</name>
    <dbReference type="NCBI Taxonomy" id="1429438"/>
    <lineage>
        <taxon>Bacteria</taxon>
        <taxon>Pseudomonadati</taxon>
        <taxon>Nitrospinota/Tectimicrobiota group</taxon>
        <taxon>Candidatus Tectimicrobiota</taxon>
        <taxon>Candidatus Entotheonellia</taxon>
        <taxon>Candidatus Entotheonellales</taxon>
        <taxon>Candidatus Entotheonellaceae</taxon>
        <taxon>Candidatus Entotheonella</taxon>
    </lineage>
</organism>
<dbReference type="AlphaFoldDB" id="W4LET8"/>
<dbReference type="PANTHER" id="PTHR43679:SF2">
    <property type="entry name" value="OCTANOYL-[GCVH]:PROTEIN N-OCTANOYLTRANSFERASE"/>
    <property type="match status" value="1"/>
</dbReference>
<dbReference type="Gene3D" id="3.30.930.10">
    <property type="entry name" value="Bira Bifunctional Protein, Domain 2"/>
    <property type="match status" value="1"/>
</dbReference>
<dbReference type="SUPFAM" id="SSF55681">
    <property type="entry name" value="Class II aaRS and biotin synthetases"/>
    <property type="match status" value="1"/>
</dbReference>
<dbReference type="PROSITE" id="PS51733">
    <property type="entry name" value="BPL_LPL_CATALYTIC"/>
    <property type="match status" value="1"/>
</dbReference>
<dbReference type="InterPro" id="IPR050664">
    <property type="entry name" value="Octanoyltrans_LipM/LipL"/>
</dbReference>
<evidence type="ECO:0000259" key="1">
    <source>
        <dbReference type="PROSITE" id="PS51733"/>
    </source>
</evidence>
<keyword evidence="3" id="KW-1185">Reference proteome</keyword>
<name>W4LET8_ENTF1</name>
<dbReference type="Pfam" id="PF21948">
    <property type="entry name" value="LplA-B_cat"/>
    <property type="match status" value="1"/>
</dbReference>
<proteinExistence type="predicted"/>
<dbReference type="Proteomes" id="UP000019141">
    <property type="component" value="Unassembled WGS sequence"/>
</dbReference>
<protein>
    <submittedName>
        <fullName evidence="2">Octanoyltransferase</fullName>
    </submittedName>
</protein>
<dbReference type="GO" id="GO:0016740">
    <property type="term" value="F:transferase activity"/>
    <property type="evidence" value="ECO:0007669"/>
    <property type="project" value="UniProtKB-KW"/>
</dbReference>
<dbReference type="CDD" id="cd16443">
    <property type="entry name" value="LplA"/>
    <property type="match status" value="1"/>
</dbReference>
<accession>W4LET8</accession>
<evidence type="ECO:0000313" key="3">
    <source>
        <dbReference type="Proteomes" id="UP000019141"/>
    </source>
</evidence>
<sequence length="286" mass="31545">MQWRFLNTGHHCPGMNMALDEAIWQACEAGIAPPTLRVYGWQPPALSLGYAQSVSKEVNVDACQWHGIEIVRRPTGGRAVLHDDEVTYSVVMPVTLHHGTLTEHYHLIGLALAEAFTRLGLAVRLARPQRAAKERQAPSPACFAALSRYELSVSGKKLVGSAQKRGQHALLQHGSIPLSLDRQRLFQCLRVPPEQFDTLVQEAYATMIAVHEAASAPIAIHDIHVALRDGFANSLAAPIVEGEVQPEEWQMAHDLYKAKYATAVWNHEGAAAWRQQQGAAKVDRHT</sequence>
<reference evidence="2 3" key="1">
    <citation type="journal article" date="2014" name="Nature">
        <title>An environmental bacterial taxon with a large and distinct metabolic repertoire.</title>
        <authorList>
            <person name="Wilson M.C."/>
            <person name="Mori T."/>
            <person name="Ruckert C."/>
            <person name="Uria A.R."/>
            <person name="Helf M.J."/>
            <person name="Takada K."/>
            <person name="Gernert C."/>
            <person name="Steffens U.A."/>
            <person name="Heycke N."/>
            <person name="Schmitt S."/>
            <person name="Rinke C."/>
            <person name="Helfrich E.J."/>
            <person name="Brachmann A.O."/>
            <person name="Gurgui C."/>
            <person name="Wakimoto T."/>
            <person name="Kracht M."/>
            <person name="Crusemann M."/>
            <person name="Hentschel U."/>
            <person name="Abe I."/>
            <person name="Matsunaga S."/>
            <person name="Kalinowski J."/>
            <person name="Takeyama H."/>
            <person name="Piel J."/>
        </authorList>
    </citation>
    <scope>NUCLEOTIDE SEQUENCE [LARGE SCALE GENOMIC DNA]</scope>
    <source>
        <strain evidence="3">TSY1</strain>
    </source>
</reference>
<dbReference type="PATRIC" id="fig|1429438.4.peg.5032"/>
<evidence type="ECO:0000313" key="2">
    <source>
        <dbReference type="EMBL" id="ETW96512.1"/>
    </source>
</evidence>
<dbReference type="HOGENOM" id="CLU_022986_5_0_7"/>
<dbReference type="PANTHER" id="PTHR43679">
    <property type="entry name" value="OCTANOYLTRANSFERASE LIPM-RELATED"/>
    <property type="match status" value="1"/>
</dbReference>
<feature type="domain" description="BPL/LPL catalytic" evidence="1">
    <location>
        <begin position="30"/>
        <end position="239"/>
    </location>
</feature>